<accession>A0ABZ1QPY3</accession>
<dbReference type="RefSeq" id="WP_328741340.1">
    <property type="nucleotide sequence ID" value="NZ_CP108037.1"/>
</dbReference>
<protein>
    <recommendedName>
        <fullName evidence="3">Integrase</fullName>
    </recommendedName>
</protein>
<dbReference type="GeneID" id="95502270"/>
<geneLocation type="plasmid" evidence="1 2">
    <name>unnamed1</name>
</geneLocation>
<keyword evidence="1" id="KW-0614">Plasmid</keyword>
<dbReference type="Proteomes" id="UP001432312">
    <property type="component" value="Plasmid unnamed1"/>
</dbReference>
<keyword evidence="2" id="KW-1185">Reference proteome</keyword>
<evidence type="ECO:0008006" key="3">
    <source>
        <dbReference type="Google" id="ProtNLM"/>
    </source>
</evidence>
<gene>
    <name evidence="1" type="ORF">OHA91_39485</name>
</gene>
<proteinExistence type="predicted"/>
<dbReference type="EMBL" id="CP108037">
    <property type="protein sequence ID" value="WUN84606.1"/>
    <property type="molecule type" value="Genomic_DNA"/>
</dbReference>
<name>A0ABZ1QPY3_9ACTN</name>
<reference evidence="1" key="1">
    <citation type="submission" date="2022-10" db="EMBL/GenBank/DDBJ databases">
        <title>The complete genomes of actinobacterial strains from the NBC collection.</title>
        <authorList>
            <person name="Joergensen T.S."/>
            <person name="Alvarez Arevalo M."/>
            <person name="Sterndorff E.B."/>
            <person name="Faurdal D."/>
            <person name="Vuksanovic O."/>
            <person name="Mourched A.-S."/>
            <person name="Charusanti P."/>
            <person name="Shaw S."/>
            <person name="Blin K."/>
            <person name="Weber T."/>
        </authorList>
    </citation>
    <scope>NUCLEOTIDE SEQUENCE</scope>
    <source>
        <strain evidence="1">NBC_00303</strain>
        <plasmid evidence="1">unnamed1</plasmid>
    </source>
</reference>
<sequence length="446" mass="48630">MKVLIARVDGQRACGPCAGHPDPYVCPRCAGPSSPVTGDACDRCAVEDRLEALFHDLAPEAAVQLLPLRTALVAAEHPRTVLVWLRNSASARMLSRIAASGRLPTHADLDTIAASDRGAAQCADHLRAVLVAFGTLPARDEHLAAIERHLTRTLVRHSQYTELLKPYVRWSVLPRARRRAARAASTGGRARWAYTRVNCAVAFLTHLASLGLGLSDATQQHVDRWLATGPSTRYELRDFLVWTARHGRSRELLVPHRGKAEPEGLDADVHWDLLQRCLHDEFLPLDVRAAGALLLLFGQHLTRIVTLTTGHLGTRDGHPTLRLDDTPMRLPLPLAAVLTQLAAEPRRGWKGNRPGPWLFPGVRPGTHQSTGPLARALAEHGIPVRPARATALVQLAQDMPPAVLAPLLGLHVITALQWRHRAGADWTAYLQARTRALASGRPAPGP</sequence>
<evidence type="ECO:0000313" key="1">
    <source>
        <dbReference type="EMBL" id="WUN84606.1"/>
    </source>
</evidence>
<evidence type="ECO:0000313" key="2">
    <source>
        <dbReference type="Proteomes" id="UP001432312"/>
    </source>
</evidence>
<organism evidence="1 2">
    <name type="scientific">Streptomyces erythrochromogenes</name>
    <dbReference type="NCBI Taxonomy" id="285574"/>
    <lineage>
        <taxon>Bacteria</taxon>
        <taxon>Bacillati</taxon>
        <taxon>Actinomycetota</taxon>
        <taxon>Actinomycetes</taxon>
        <taxon>Kitasatosporales</taxon>
        <taxon>Streptomycetaceae</taxon>
        <taxon>Streptomyces</taxon>
    </lineage>
</organism>